<dbReference type="PROSITE" id="PS51257">
    <property type="entry name" value="PROKAR_LIPOPROTEIN"/>
    <property type="match status" value="1"/>
</dbReference>
<feature type="region of interest" description="Disordered" evidence="1">
    <location>
        <begin position="33"/>
        <end position="77"/>
    </location>
</feature>
<evidence type="ECO:0008006" key="5">
    <source>
        <dbReference type="Google" id="ProtNLM"/>
    </source>
</evidence>
<feature type="compositionally biased region" description="Low complexity" evidence="1">
    <location>
        <begin position="33"/>
        <end position="55"/>
    </location>
</feature>
<evidence type="ECO:0000256" key="1">
    <source>
        <dbReference type="SAM" id="MobiDB-lite"/>
    </source>
</evidence>
<reference evidence="3" key="2">
    <citation type="submission" date="2023-01" db="EMBL/GenBank/DDBJ databases">
        <authorList>
            <person name="Sun Q."/>
            <person name="Evtushenko L."/>
        </authorList>
    </citation>
    <scope>NUCLEOTIDE SEQUENCE</scope>
    <source>
        <strain evidence="3">VKM Ac-1447</strain>
    </source>
</reference>
<feature type="signal peptide" evidence="2">
    <location>
        <begin position="1"/>
        <end position="27"/>
    </location>
</feature>
<gene>
    <name evidence="3" type="ORF">GCM10017586_17620</name>
</gene>
<dbReference type="AlphaFoldDB" id="A0A9W6HHE6"/>
<accession>A0A9W6HHE6</accession>
<keyword evidence="2" id="KW-0732">Signal</keyword>
<proteinExistence type="predicted"/>
<evidence type="ECO:0000313" key="3">
    <source>
        <dbReference type="EMBL" id="GLJ80079.1"/>
    </source>
</evidence>
<dbReference type="Proteomes" id="UP001142317">
    <property type="component" value="Unassembled WGS sequence"/>
</dbReference>
<protein>
    <recommendedName>
        <fullName evidence="5">DUF3558 domain-containing protein</fullName>
    </recommendedName>
</protein>
<reference evidence="3" key="1">
    <citation type="journal article" date="2014" name="Int. J. Syst. Evol. Microbiol.">
        <title>Complete genome sequence of Corynebacterium casei LMG S-19264T (=DSM 44701T), isolated from a smear-ripened cheese.</title>
        <authorList>
            <consortium name="US DOE Joint Genome Institute (JGI-PGF)"/>
            <person name="Walter F."/>
            <person name="Albersmeier A."/>
            <person name="Kalinowski J."/>
            <person name="Ruckert C."/>
        </authorList>
    </citation>
    <scope>NUCLEOTIDE SEQUENCE</scope>
    <source>
        <strain evidence="3">VKM Ac-1447</strain>
    </source>
</reference>
<dbReference type="EMBL" id="BSEO01000010">
    <property type="protein sequence ID" value="GLJ80079.1"/>
    <property type="molecule type" value="Genomic_DNA"/>
</dbReference>
<dbReference type="RefSeq" id="WP_210006242.1">
    <property type="nucleotide sequence ID" value="NZ_BSEO01000010.1"/>
</dbReference>
<comment type="caution">
    <text evidence="3">The sequence shown here is derived from an EMBL/GenBank/DDBJ whole genome shotgun (WGS) entry which is preliminary data.</text>
</comment>
<sequence length="222" mass="22424">MTSRALTRSAPAALLLAPVLVSTVLLAGCAPEPGSAPATGSPASSAPAPTATPTPLETRSVQAGGPPPTASGSAGSTTVIPRDCAGILGTAARTALASVPLNDPAFGETGTLPDGSLRCVWADPGADTAKIVTTIAHAAENPVIDFMNELTGIGFTCYEPDAGVRCEKTWENERYPVTDGRTLYFRDGVLIDTQFSHLAPEGFTSGVIASVWPAGAPTPAAP</sequence>
<evidence type="ECO:0000256" key="2">
    <source>
        <dbReference type="SAM" id="SignalP"/>
    </source>
</evidence>
<name>A0A9W6HHE6_9MICO</name>
<keyword evidence="4" id="KW-1185">Reference proteome</keyword>
<feature type="chain" id="PRO_5040780874" description="DUF3558 domain-containing protein" evidence="2">
    <location>
        <begin position="28"/>
        <end position="222"/>
    </location>
</feature>
<evidence type="ECO:0000313" key="4">
    <source>
        <dbReference type="Proteomes" id="UP001142317"/>
    </source>
</evidence>
<organism evidence="3 4">
    <name type="scientific">Microbacterium imperiale</name>
    <dbReference type="NCBI Taxonomy" id="33884"/>
    <lineage>
        <taxon>Bacteria</taxon>
        <taxon>Bacillati</taxon>
        <taxon>Actinomycetota</taxon>
        <taxon>Actinomycetes</taxon>
        <taxon>Micrococcales</taxon>
        <taxon>Microbacteriaceae</taxon>
        <taxon>Microbacterium</taxon>
    </lineage>
</organism>